<dbReference type="EMBL" id="JAWNFV010000017">
    <property type="protein sequence ID" value="MDY5141194.1"/>
    <property type="molecule type" value="Genomic_DNA"/>
</dbReference>
<evidence type="ECO:0008006" key="7">
    <source>
        <dbReference type="Google" id="ProtNLM"/>
    </source>
</evidence>
<evidence type="ECO:0000256" key="1">
    <source>
        <dbReference type="SAM" id="MobiDB-lite"/>
    </source>
</evidence>
<keyword evidence="2" id="KW-0472">Membrane</keyword>
<dbReference type="RefSeq" id="WP_087070082.1">
    <property type="nucleotide sequence ID" value="NZ_CAUPFC010000012.1"/>
</dbReference>
<dbReference type="Proteomes" id="UP001284901">
    <property type="component" value="Unassembled WGS sequence"/>
</dbReference>
<evidence type="ECO:0000256" key="2">
    <source>
        <dbReference type="SAM" id="Phobius"/>
    </source>
</evidence>
<organism evidence="3 6">
    <name type="scientific">Actinotignum timonense</name>
    <dbReference type="NCBI Taxonomy" id="1870995"/>
    <lineage>
        <taxon>Bacteria</taxon>
        <taxon>Bacillati</taxon>
        <taxon>Actinomycetota</taxon>
        <taxon>Actinomycetes</taxon>
        <taxon>Actinomycetales</taxon>
        <taxon>Actinomycetaceae</taxon>
        <taxon>Actinotignum</taxon>
    </lineage>
</organism>
<reference evidence="3 5" key="1">
    <citation type="submission" date="2023-10" db="EMBL/GenBank/DDBJ databases">
        <title>Whole Genome based description of the genera Actinobaculum and Actinotignum reveals a complex phylogenetic relationship within the species included in the genus Actinotignum.</title>
        <authorList>
            <person name="Jensen C.S."/>
            <person name="Dargis R."/>
            <person name="Kemp M."/>
            <person name="Christensen J.J."/>
        </authorList>
    </citation>
    <scope>NUCLEOTIDE SEQUENCE</scope>
    <source>
        <strain evidence="4 5">SLA_B089</strain>
        <strain evidence="3">SLA_B245</strain>
    </source>
</reference>
<evidence type="ECO:0000313" key="3">
    <source>
        <dbReference type="EMBL" id="MDY5141194.1"/>
    </source>
</evidence>
<feature type="region of interest" description="Disordered" evidence="1">
    <location>
        <begin position="55"/>
        <end position="92"/>
    </location>
</feature>
<comment type="caution">
    <text evidence="3">The sequence shown here is derived from an EMBL/GenBank/DDBJ whole genome shotgun (WGS) entry which is preliminary data.</text>
</comment>
<dbReference type="EMBL" id="JAWNFY010000017">
    <property type="protein sequence ID" value="MDY5146702.1"/>
    <property type="molecule type" value="Genomic_DNA"/>
</dbReference>
<keyword evidence="2" id="KW-0812">Transmembrane</keyword>
<feature type="compositionally biased region" description="Basic and acidic residues" evidence="1">
    <location>
        <begin position="55"/>
        <end position="77"/>
    </location>
</feature>
<keyword evidence="2" id="KW-1133">Transmembrane helix</keyword>
<keyword evidence="5" id="KW-1185">Reference proteome</keyword>
<dbReference type="GeneID" id="92813354"/>
<accession>A0AAW9HHC3</accession>
<feature type="transmembrane region" description="Helical" evidence="2">
    <location>
        <begin position="6"/>
        <end position="33"/>
    </location>
</feature>
<name>A0AAW9HHC3_9ACTO</name>
<evidence type="ECO:0000313" key="6">
    <source>
        <dbReference type="Proteomes" id="UP001288320"/>
    </source>
</evidence>
<dbReference type="AlphaFoldDB" id="A0AAW9HHC3"/>
<evidence type="ECO:0000313" key="5">
    <source>
        <dbReference type="Proteomes" id="UP001284901"/>
    </source>
</evidence>
<evidence type="ECO:0000313" key="4">
    <source>
        <dbReference type="EMBL" id="MDY5146702.1"/>
    </source>
</evidence>
<sequence length="92" mass="9994">MLWQNILAILSVLAGPLLYLTGAVVIAVVGIALARFLGALTRLANARAEKLERTQKLERAEKLEHTEHTENPVHTENPELQEPGLSSSPDAS</sequence>
<protein>
    <recommendedName>
        <fullName evidence="7">DUF4229 domain-containing protein</fullName>
    </recommendedName>
</protein>
<proteinExistence type="predicted"/>
<dbReference type="Proteomes" id="UP001288320">
    <property type="component" value="Unassembled WGS sequence"/>
</dbReference>
<gene>
    <name evidence="3" type="ORF">R6G74_07750</name>
    <name evidence="4" type="ORF">R6P33_06700</name>
</gene>